<accession>A0AAF3F3T5</accession>
<name>A0AAF3F3T5_9BILA</name>
<sequence>MEAGKWTNDLAALRRDLNRKRAILKVVIDGTKKIENTDLINNVFKLREDLRMDRPQFTVTLQQTLAMDENTCWIVEVTSLASDSRTISACLLPPQSTRWGIFDENLCPLQVIPANSTVVLVIAAKTMRIFEEEHVSIALDLQPVTQFDGLENKVCKTMMLKAPKAAKFYQLHQLDQYSLQEVSTLILVLSVTRFDQEIPEMSSNELNLAFNGKFSTVDYGPFKICTGLGEFSSIFLYSIPSRGYKICRLNTPNDELATGFLKLLKTKLI</sequence>
<evidence type="ECO:0000313" key="1">
    <source>
        <dbReference type="Proteomes" id="UP000887575"/>
    </source>
</evidence>
<organism evidence="1 2">
    <name type="scientific">Mesorhabditis belari</name>
    <dbReference type="NCBI Taxonomy" id="2138241"/>
    <lineage>
        <taxon>Eukaryota</taxon>
        <taxon>Metazoa</taxon>
        <taxon>Ecdysozoa</taxon>
        <taxon>Nematoda</taxon>
        <taxon>Chromadorea</taxon>
        <taxon>Rhabditida</taxon>
        <taxon>Rhabditina</taxon>
        <taxon>Rhabditomorpha</taxon>
        <taxon>Rhabditoidea</taxon>
        <taxon>Rhabditidae</taxon>
        <taxon>Mesorhabditinae</taxon>
        <taxon>Mesorhabditis</taxon>
    </lineage>
</organism>
<evidence type="ECO:0000313" key="2">
    <source>
        <dbReference type="WBParaSite" id="MBELARI_LOCUS20462"/>
    </source>
</evidence>
<dbReference type="WBParaSite" id="MBELARI_LOCUS20462">
    <property type="protein sequence ID" value="MBELARI_LOCUS20462"/>
    <property type="gene ID" value="MBELARI_LOCUS20462"/>
</dbReference>
<protein>
    <submittedName>
        <fullName evidence="2">Uncharacterized protein</fullName>
    </submittedName>
</protein>
<keyword evidence="1" id="KW-1185">Reference proteome</keyword>
<proteinExistence type="predicted"/>
<reference evidence="2" key="1">
    <citation type="submission" date="2024-02" db="UniProtKB">
        <authorList>
            <consortium name="WormBaseParasite"/>
        </authorList>
    </citation>
    <scope>IDENTIFICATION</scope>
</reference>
<dbReference type="AlphaFoldDB" id="A0AAF3F3T5"/>
<dbReference type="Proteomes" id="UP000887575">
    <property type="component" value="Unassembled WGS sequence"/>
</dbReference>